<dbReference type="Pfam" id="PF04101">
    <property type="entry name" value="Glyco_tran_28_C"/>
    <property type="match status" value="1"/>
</dbReference>
<evidence type="ECO:0000259" key="5">
    <source>
        <dbReference type="Pfam" id="PF04101"/>
    </source>
</evidence>
<dbReference type="Pfam" id="PF06925">
    <property type="entry name" value="MGDG_synth"/>
    <property type="match status" value="1"/>
</dbReference>
<proteinExistence type="inferred from homology"/>
<evidence type="ECO:0000313" key="7">
    <source>
        <dbReference type="EMBL" id="CAH2712985.1"/>
    </source>
</evidence>
<reference evidence="7" key="1">
    <citation type="submission" date="2022-04" db="EMBL/GenBank/DDBJ databases">
        <authorList>
            <person name="Criscuolo A."/>
        </authorList>
    </citation>
    <scope>NUCLEOTIDE SEQUENCE</scope>
    <source>
        <strain evidence="7">CIP111895</strain>
    </source>
</reference>
<organism evidence="7 8">
    <name type="scientific">Neobacillus rhizosphaerae</name>
    <dbReference type="NCBI Taxonomy" id="2880965"/>
    <lineage>
        <taxon>Bacteria</taxon>
        <taxon>Bacillati</taxon>
        <taxon>Bacillota</taxon>
        <taxon>Bacilli</taxon>
        <taxon>Bacillales</taxon>
        <taxon>Bacillaceae</taxon>
        <taxon>Neobacillus</taxon>
    </lineage>
</organism>
<keyword evidence="4 7" id="KW-0808">Transferase</keyword>
<comment type="caution">
    <text evidence="7">The sequence shown here is derived from an EMBL/GenBank/DDBJ whole genome shotgun (WGS) entry which is preliminary data.</text>
</comment>
<evidence type="ECO:0000256" key="2">
    <source>
        <dbReference type="ARBA" id="ARBA00006962"/>
    </source>
</evidence>
<evidence type="ECO:0000256" key="1">
    <source>
        <dbReference type="ARBA" id="ARBA00004370"/>
    </source>
</evidence>
<evidence type="ECO:0000313" key="8">
    <source>
        <dbReference type="Proteomes" id="UP000838308"/>
    </source>
</evidence>
<evidence type="ECO:0000259" key="6">
    <source>
        <dbReference type="Pfam" id="PF06925"/>
    </source>
</evidence>
<dbReference type="Gene3D" id="3.40.50.2000">
    <property type="entry name" value="Glycogen Phosphorylase B"/>
    <property type="match status" value="1"/>
</dbReference>
<name>A0ABN8KLT5_9BACI</name>
<dbReference type="InterPro" id="IPR050519">
    <property type="entry name" value="Glycosyltransf_28_UgtP"/>
</dbReference>
<evidence type="ECO:0000256" key="3">
    <source>
        <dbReference type="ARBA" id="ARBA00022676"/>
    </source>
</evidence>
<keyword evidence="3 7" id="KW-0328">Glycosyltransferase</keyword>
<dbReference type="Proteomes" id="UP000838308">
    <property type="component" value="Unassembled WGS sequence"/>
</dbReference>
<dbReference type="InterPro" id="IPR007235">
    <property type="entry name" value="Glyco_trans_28_C"/>
</dbReference>
<dbReference type="PANTHER" id="PTHR43025:SF3">
    <property type="entry name" value="MONOGALACTOSYLDIACYLGLYCEROL SYNTHASE 1, CHLOROPLASTIC"/>
    <property type="match status" value="1"/>
</dbReference>
<comment type="similarity">
    <text evidence="2">Belongs to the glycosyltransferase 28 family.</text>
</comment>
<feature type="domain" description="Glycosyl transferase family 28 C-terminal" evidence="5">
    <location>
        <begin position="224"/>
        <end position="360"/>
    </location>
</feature>
<accession>A0ABN8KLT5</accession>
<dbReference type="RefSeq" id="WP_406603649.1">
    <property type="nucleotide sequence ID" value="NZ_CALBWS010000001.1"/>
</dbReference>
<feature type="domain" description="Diacylglycerol glucosyltransferase N-terminal" evidence="6">
    <location>
        <begin position="22"/>
        <end position="187"/>
    </location>
</feature>
<dbReference type="GO" id="GO:0016757">
    <property type="term" value="F:glycosyltransferase activity"/>
    <property type="evidence" value="ECO:0007669"/>
    <property type="project" value="UniProtKB-KW"/>
</dbReference>
<dbReference type="EMBL" id="CALBWS010000001">
    <property type="protein sequence ID" value="CAH2712985.1"/>
    <property type="molecule type" value="Genomic_DNA"/>
</dbReference>
<comment type="subcellular location">
    <subcellularLocation>
        <location evidence="1">Membrane</location>
    </subcellularLocation>
</comment>
<keyword evidence="8" id="KW-1185">Reference proteome</keyword>
<evidence type="ECO:0000256" key="4">
    <source>
        <dbReference type="ARBA" id="ARBA00022679"/>
    </source>
</evidence>
<gene>
    <name evidence="7" type="primary">ugtP_1</name>
    <name evidence="7" type="ORF">BACCIP111895_00118</name>
</gene>
<protein>
    <submittedName>
        <fullName evidence="7">Processive diacylglycerol beta-glucosyltransferase</fullName>
        <ecNumber evidence="7">2.4.1.315</ecNumber>
    </submittedName>
</protein>
<dbReference type="EC" id="2.4.1.315" evidence="7"/>
<sequence length="397" mass="44924">MDMNDKKKDKILILSASFGDGHKQVANALSEAVQFTLPNVEPIILDIMEWLHPNLFPVSHYFYSRVIKRFPRVYSYLYNRTRERNPFSVKLNSFFTLGMGSMLDIIEEIQPSVVVSTYPFAAGIMSKLKENGLVNIPAVTIITDYTDHSYWIHPFTDQYIVGSKQVKDRLISHGVESHKIKHTGIPVRKKFVTTQSRECLAKKYNLNSNHFTLLIMGGGEGLIGKGISTFRALEKLSSPIQIIIVCGRNKNLKNQLGEKLSRSKHHILLLGYSENVNELMALSDLMISKPGGVTTSEAMAMELPLLVYHPLPGQEEDNANFLVESGLAMQAENDHDLIGKIESLIMDSKPLYRMKQRSRKYQSKTSSSDALKVIIQTRNCVKKHENAFFTMGMRQSL</sequence>
<dbReference type="InterPro" id="IPR009695">
    <property type="entry name" value="Diacylglyc_glucosyltr_N"/>
</dbReference>
<dbReference type="SUPFAM" id="SSF53756">
    <property type="entry name" value="UDP-Glycosyltransferase/glycogen phosphorylase"/>
    <property type="match status" value="1"/>
</dbReference>
<dbReference type="PANTHER" id="PTHR43025">
    <property type="entry name" value="MONOGALACTOSYLDIACYLGLYCEROL SYNTHASE"/>
    <property type="match status" value="1"/>
</dbReference>